<dbReference type="InterPro" id="IPR023296">
    <property type="entry name" value="Glyco_hydro_beta-prop_sf"/>
</dbReference>
<proteinExistence type="predicted"/>
<dbReference type="RefSeq" id="WP_157301588.1">
    <property type="nucleotide sequence ID" value="NZ_BAAAZB010000004.1"/>
</dbReference>
<dbReference type="Proteomes" id="UP000468388">
    <property type="component" value="Unassembled WGS sequence"/>
</dbReference>
<protein>
    <submittedName>
        <fullName evidence="1">Glycosyl hydrolase</fullName>
    </submittedName>
</protein>
<evidence type="ECO:0000313" key="1">
    <source>
        <dbReference type="EMBL" id="MVT42978.1"/>
    </source>
</evidence>
<comment type="caution">
    <text evidence="1">The sequence shown here is derived from an EMBL/GenBank/DDBJ whole genome shotgun (WGS) entry which is preliminary data.</text>
</comment>
<dbReference type="Gene3D" id="2.115.10.20">
    <property type="entry name" value="Glycosyl hydrolase domain, family 43"/>
    <property type="match status" value="1"/>
</dbReference>
<dbReference type="GO" id="GO:0016787">
    <property type="term" value="F:hydrolase activity"/>
    <property type="evidence" value="ECO:0007669"/>
    <property type="project" value="UniProtKB-KW"/>
</dbReference>
<dbReference type="SUPFAM" id="SSF75005">
    <property type="entry name" value="Arabinanase/levansucrase/invertase"/>
    <property type="match status" value="1"/>
</dbReference>
<dbReference type="AlphaFoldDB" id="A0A6N8JF74"/>
<dbReference type="OrthoDB" id="9759709at2"/>
<dbReference type="CDD" id="cd08984">
    <property type="entry name" value="GH43-like"/>
    <property type="match status" value="1"/>
</dbReference>
<gene>
    <name evidence="1" type="ORF">GO495_20445</name>
</gene>
<keyword evidence="2" id="KW-1185">Reference proteome</keyword>
<name>A0A6N8JF74_9BACT</name>
<keyword evidence="1" id="KW-0378">Hydrolase</keyword>
<reference evidence="1 2" key="1">
    <citation type="submission" date="2019-12" db="EMBL/GenBank/DDBJ databases">
        <title>The draft genomic sequence of strain Chitinophaga oryziterrae JCM 16595.</title>
        <authorList>
            <person name="Zhang X."/>
        </authorList>
    </citation>
    <scope>NUCLEOTIDE SEQUENCE [LARGE SCALE GENOMIC DNA]</scope>
    <source>
        <strain evidence="1 2">JCM 16595</strain>
    </source>
</reference>
<accession>A0A6N8JF74</accession>
<dbReference type="EMBL" id="WRXO01000006">
    <property type="protein sequence ID" value="MVT42978.1"/>
    <property type="molecule type" value="Genomic_DNA"/>
</dbReference>
<evidence type="ECO:0000313" key="2">
    <source>
        <dbReference type="Proteomes" id="UP000468388"/>
    </source>
</evidence>
<organism evidence="1 2">
    <name type="scientific">Chitinophaga oryziterrae</name>
    <dbReference type="NCBI Taxonomy" id="1031224"/>
    <lineage>
        <taxon>Bacteria</taxon>
        <taxon>Pseudomonadati</taxon>
        <taxon>Bacteroidota</taxon>
        <taxon>Chitinophagia</taxon>
        <taxon>Chitinophagales</taxon>
        <taxon>Chitinophagaceae</taxon>
        <taxon>Chitinophaga</taxon>
    </lineage>
</organism>
<sequence length="354" mass="40386">MKNVRDISFFTLFLFTCLQVCGQNHSALNETNSKNGVLAPKPAFRDPVYDGAADPMVIWNPLVSKWWMFYTNRRANMTNLPGVSWVFGSPIGIAESTDGANWKYLGTANFNDLPKECGARDSTTFWAPDIVSGDDGKWHMYLSIVPGIDVKWGLPGFISHLSSTNLRDWKYENRLTQLGTQVIDADILRMPDGMWRMYYKDQRGYSHINVTESKDLYFSSTPKEVLRTNGEGPIAFQWKDYYWLIIDTWNGQTVHRSKDGNTWEVQPGSPLMPDGQGTGKDDIPNALHANVVISNNRVYMYYFTHPGRIGADKNKDTYEQRRTSVQVVELKLNEAGWLTADRNKPTYVKLSRPK</sequence>